<dbReference type="InterPro" id="IPR012808">
    <property type="entry name" value="CHP02453"/>
</dbReference>
<name>A0AAW6HLN5_BACOV</name>
<dbReference type="InterPro" id="IPR015996">
    <property type="entry name" value="UCP028451"/>
</dbReference>
<reference evidence="1" key="1">
    <citation type="submission" date="2022-10" db="EMBL/GenBank/DDBJ databases">
        <title>Human gut microbiome strain richness.</title>
        <authorList>
            <person name="Chen-Liaw A."/>
        </authorList>
    </citation>
    <scope>NUCLEOTIDE SEQUENCE</scope>
    <source>
        <strain evidence="1">BSD2780120875st1_E1_BSD2780120875_150330</strain>
    </source>
</reference>
<gene>
    <name evidence="1" type="ORF">PO382_20100</name>
</gene>
<dbReference type="Pfam" id="PF09365">
    <property type="entry name" value="DUF2461"/>
    <property type="match status" value="1"/>
</dbReference>
<dbReference type="PIRSF" id="PIRSF028451">
    <property type="entry name" value="UCP028451"/>
    <property type="match status" value="1"/>
</dbReference>
<dbReference type="RefSeq" id="WP_080558391.1">
    <property type="nucleotide sequence ID" value="NZ_CAXTIO010000018.1"/>
</dbReference>
<dbReference type="EMBL" id="JAQNZF010000033">
    <property type="protein sequence ID" value="MDC2744522.1"/>
    <property type="molecule type" value="Genomic_DNA"/>
</dbReference>
<protein>
    <submittedName>
        <fullName evidence="1">DUF2461 domain-containing protein</fullName>
    </submittedName>
</protein>
<sequence length="224" mass="26335">MIKMNIPVIFQFLKDLSANNNREWFNEHKAEYETARAEFDNFLATVIARISLFDETIRGIQPKDCTYRIYRDTRFSADKTPYKIHFGGYINAKGKKSDHCGYYVHLQPDGSMLAGGSLCLPTNILKAVRQSIYDNIEEFVAIVEDPEFKKYFPVIGEDFLKTAPKGFPKDFKYIDYLKCKEYVCSYNVPDDFFTRPDILEQIDKVFRQFKRFADFINYTIDDFE</sequence>
<dbReference type="NCBIfam" id="TIGR02453">
    <property type="entry name" value="TIGR02453 family protein"/>
    <property type="match status" value="1"/>
</dbReference>
<dbReference type="Proteomes" id="UP001219389">
    <property type="component" value="Unassembled WGS sequence"/>
</dbReference>
<organism evidence="1 2">
    <name type="scientific">Bacteroides ovatus</name>
    <dbReference type="NCBI Taxonomy" id="28116"/>
    <lineage>
        <taxon>Bacteria</taxon>
        <taxon>Pseudomonadati</taxon>
        <taxon>Bacteroidota</taxon>
        <taxon>Bacteroidia</taxon>
        <taxon>Bacteroidales</taxon>
        <taxon>Bacteroidaceae</taxon>
        <taxon>Bacteroides</taxon>
    </lineage>
</organism>
<accession>A0AAW6HLN5</accession>
<dbReference type="PANTHER" id="PTHR36452:SF1">
    <property type="entry name" value="DUF2461 DOMAIN-CONTAINING PROTEIN"/>
    <property type="match status" value="1"/>
</dbReference>
<evidence type="ECO:0000313" key="1">
    <source>
        <dbReference type="EMBL" id="MDC2744522.1"/>
    </source>
</evidence>
<proteinExistence type="predicted"/>
<comment type="caution">
    <text evidence="1">The sequence shown here is derived from an EMBL/GenBank/DDBJ whole genome shotgun (WGS) entry which is preliminary data.</text>
</comment>
<evidence type="ECO:0000313" key="2">
    <source>
        <dbReference type="Proteomes" id="UP001219389"/>
    </source>
</evidence>
<dbReference type="AlphaFoldDB" id="A0AAW6HLN5"/>
<dbReference type="PANTHER" id="PTHR36452">
    <property type="entry name" value="CHROMOSOME 12, WHOLE GENOME SHOTGUN SEQUENCE"/>
    <property type="match status" value="1"/>
</dbReference>